<feature type="compositionally biased region" description="Basic residues" evidence="11">
    <location>
        <begin position="109"/>
        <end position="118"/>
    </location>
</feature>
<keyword evidence="7 10" id="KW-0804">Transcription</keyword>
<evidence type="ECO:0000256" key="6">
    <source>
        <dbReference type="ARBA" id="ARBA00022999"/>
    </source>
</evidence>
<dbReference type="Pfam" id="PF22706">
    <property type="entry name" value="Tex_central_region"/>
    <property type="match status" value="1"/>
</dbReference>
<dbReference type="InterPro" id="IPR028088">
    <property type="entry name" value="Spt6_HTH_DNA-bd_dom"/>
</dbReference>
<evidence type="ECO:0000256" key="5">
    <source>
        <dbReference type="ARBA" id="ARBA00022454"/>
    </source>
</evidence>
<dbReference type="InterPro" id="IPR035018">
    <property type="entry name" value="Spt6_SH2_C"/>
</dbReference>
<evidence type="ECO:0000256" key="7">
    <source>
        <dbReference type="ARBA" id="ARBA00023163"/>
    </source>
</evidence>
<dbReference type="FunFam" id="1.10.10.2740:FF:000002">
    <property type="entry name" value="Transcription elongation factor Spt6"/>
    <property type="match status" value="1"/>
</dbReference>
<feature type="region of interest" description="Disordered" evidence="11">
    <location>
        <begin position="1"/>
        <end position="214"/>
    </location>
</feature>
<dbReference type="InterPro" id="IPR035420">
    <property type="entry name" value="Spt6_SH2"/>
</dbReference>
<dbReference type="Pfam" id="PF14641">
    <property type="entry name" value="HTH_44"/>
    <property type="match status" value="1"/>
</dbReference>
<dbReference type="InterPro" id="IPR032706">
    <property type="entry name" value="Spt6_HHH"/>
</dbReference>
<dbReference type="Gene3D" id="3.30.505.10">
    <property type="entry name" value="SH2 domain"/>
    <property type="match status" value="2"/>
</dbReference>
<dbReference type="GO" id="GO:0042393">
    <property type="term" value="F:histone binding"/>
    <property type="evidence" value="ECO:0007669"/>
    <property type="project" value="TreeGrafter"/>
</dbReference>
<dbReference type="Proteomes" id="UP000290288">
    <property type="component" value="Unassembled WGS sequence"/>
</dbReference>
<keyword evidence="14" id="KW-1185">Reference proteome</keyword>
<evidence type="ECO:0000256" key="3">
    <source>
        <dbReference type="ARBA" id="ARBA00009253"/>
    </source>
</evidence>
<evidence type="ECO:0000256" key="9">
    <source>
        <dbReference type="ARBA" id="ARBA00093389"/>
    </source>
</evidence>
<dbReference type="PANTHER" id="PTHR10145:SF6">
    <property type="entry name" value="TRANSCRIPTION ELONGATION FACTOR SPT6"/>
    <property type="match status" value="1"/>
</dbReference>
<dbReference type="PROSITE" id="PS50126">
    <property type="entry name" value="S1"/>
    <property type="match status" value="1"/>
</dbReference>
<feature type="compositionally biased region" description="Pro residues" evidence="11">
    <location>
        <begin position="1503"/>
        <end position="1524"/>
    </location>
</feature>
<dbReference type="GO" id="GO:0034728">
    <property type="term" value="P:nucleosome organization"/>
    <property type="evidence" value="ECO:0007669"/>
    <property type="project" value="TreeGrafter"/>
</dbReference>
<dbReference type="InterPro" id="IPR017072">
    <property type="entry name" value="TF_Spt6"/>
</dbReference>
<dbReference type="STRING" id="2316362.A0A4Q2DL82"/>
<dbReference type="InterPro" id="IPR055179">
    <property type="entry name" value="Tex-like_central_region"/>
</dbReference>
<dbReference type="SUPFAM" id="SSF53098">
    <property type="entry name" value="Ribonuclease H-like"/>
    <property type="match status" value="1"/>
</dbReference>
<dbReference type="InterPro" id="IPR028231">
    <property type="entry name" value="Spt6_YqgF"/>
</dbReference>
<reference evidence="13 14" key="1">
    <citation type="submission" date="2019-01" db="EMBL/GenBank/DDBJ databases">
        <title>Draft genome sequence of Psathyrella aberdarensis IHI B618.</title>
        <authorList>
            <person name="Buettner E."/>
            <person name="Kellner H."/>
        </authorList>
    </citation>
    <scope>NUCLEOTIDE SEQUENCE [LARGE SCALE GENOMIC DNA]</scope>
    <source>
        <strain evidence="13 14">IHI B618</strain>
    </source>
</reference>
<dbReference type="PIRSF" id="PIRSF036947">
    <property type="entry name" value="Spt6"/>
    <property type="match status" value="1"/>
</dbReference>
<dbReference type="Pfam" id="PF14635">
    <property type="entry name" value="HHH_7"/>
    <property type="match status" value="1"/>
</dbReference>
<dbReference type="InterPro" id="IPR023319">
    <property type="entry name" value="Tex-like_HTH_dom_sf"/>
</dbReference>
<dbReference type="InterPro" id="IPR037027">
    <property type="entry name" value="YqgF/RNaseH-like_dom_sf"/>
</dbReference>
<evidence type="ECO:0000256" key="4">
    <source>
        <dbReference type="ARBA" id="ARBA00020248"/>
    </source>
</evidence>
<feature type="compositionally biased region" description="Basic and acidic residues" evidence="11">
    <location>
        <begin position="192"/>
        <end position="208"/>
    </location>
</feature>
<feature type="compositionally biased region" description="Acidic residues" evidence="11">
    <location>
        <begin position="35"/>
        <end position="45"/>
    </location>
</feature>
<feature type="compositionally biased region" description="Acidic residues" evidence="11">
    <location>
        <begin position="55"/>
        <end position="70"/>
    </location>
</feature>
<dbReference type="InterPro" id="IPR049540">
    <property type="entry name" value="Spt6-like_S1"/>
</dbReference>
<dbReference type="Gene3D" id="1.10.3500.10">
    <property type="entry name" value="Tex N-terminal region-like"/>
    <property type="match status" value="1"/>
</dbReference>
<dbReference type="InterPro" id="IPR010994">
    <property type="entry name" value="RuvA_2-like"/>
</dbReference>
<dbReference type="GO" id="GO:0005694">
    <property type="term" value="C:chromosome"/>
    <property type="evidence" value="ECO:0007669"/>
    <property type="project" value="UniProtKB-SubCell"/>
</dbReference>
<dbReference type="CDD" id="cd02065">
    <property type="entry name" value="B12-binding_like"/>
    <property type="match status" value="1"/>
</dbReference>
<dbReference type="InterPro" id="IPR036860">
    <property type="entry name" value="SH2_dom_sf"/>
</dbReference>
<keyword evidence="6" id="KW-0727">SH2 domain</keyword>
<accession>A0A4Q2DL82</accession>
<feature type="compositionally biased region" description="Acidic residues" evidence="11">
    <location>
        <begin position="89"/>
        <end position="101"/>
    </location>
</feature>
<dbReference type="InterPro" id="IPR028083">
    <property type="entry name" value="Spt6_acidic_N_dom"/>
</dbReference>
<name>A0A4Q2DL82_9AGAR</name>
<evidence type="ECO:0000313" key="14">
    <source>
        <dbReference type="Proteomes" id="UP000290288"/>
    </source>
</evidence>
<comment type="subcellular location">
    <subcellularLocation>
        <location evidence="2">Chromosome</location>
    </subcellularLocation>
    <subcellularLocation>
        <location evidence="1 10">Nucleus</location>
    </subcellularLocation>
</comment>
<dbReference type="FunFam" id="3.30.505.10:FF:000056">
    <property type="entry name" value="Transcription elongation factor Spt6"/>
    <property type="match status" value="1"/>
</dbReference>
<dbReference type="SMART" id="SM00252">
    <property type="entry name" value="SH2"/>
    <property type="match status" value="1"/>
</dbReference>
<keyword evidence="8 10" id="KW-0539">Nucleus</keyword>
<feature type="compositionally biased region" description="Acidic residues" evidence="11">
    <location>
        <begin position="168"/>
        <end position="190"/>
    </location>
</feature>
<dbReference type="Pfam" id="PF14632">
    <property type="entry name" value="SPT6_acidic"/>
    <property type="match status" value="1"/>
</dbReference>
<dbReference type="InterPro" id="IPR012337">
    <property type="entry name" value="RNaseH-like_sf"/>
</dbReference>
<proteinExistence type="inferred from homology"/>
<evidence type="ECO:0000256" key="1">
    <source>
        <dbReference type="ARBA" id="ARBA00004123"/>
    </source>
</evidence>
<dbReference type="GO" id="GO:0003677">
    <property type="term" value="F:DNA binding"/>
    <property type="evidence" value="ECO:0007669"/>
    <property type="project" value="InterPro"/>
</dbReference>
<dbReference type="PANTHER" id="PTHR10145">
    <property type="entry name" value="TRANSCRIPTION ELONGATION FACTOR SPT6"/>
    <property type="match status" value="1"/>
</dbReference>
<dbReference type="Pfam" id="PF21710">
    <property type="entry name" value="Spt6_S1"/>
    <property type="match status" value="1"/>
</dbReference>
<comment type="function">
    <text evidence="10">Plays a role in maintenance of chromatin structure during RNA polymerase II transcription elongation thereby repressing transcription initiation from cryptic promoters. Mediates the reassembly of nucleosomes onto the promoters of at least a selected set of genes during repression; the nucleosome reassembly is essential for transcriptional repression.</text>
</comment>
<sequence>MSDIGDEVTQPGKDVRMEHEDEEGEDVEMAQVIDDSSEEESDDEEEARRIREGFIVDEEEDEDEDDEEEEKERRKRHKRRKKRHRREEDEQLEEDDLELLEENTGASFRRNRLTRLRRGRDSESPPAASSSRRKAIVESSDDDMDNDGGRRRASGIQNLWDDERRGDDDEEGDMDTDSFIEYSDEEEAGGNEEAREERRREKKQDAERRKRARRVRPELAGIDANAWDEIHDVFGDGHEYDWALAGEDEAEYEEDISSKPEMRYQDVFEPTEIRKRMLTEDDDLIRARDIPERMQLATSSLSESSTLLLHAPLTADDLNAAAMWIIQRLPSKKTALFFAEGGQYFHLSGHLVLAVTFVLRELFIVQNEVPYIWVHKRDYISYFDINDPKNRLELLSLADLWTILQIGYKYRSLAERQQTLGTFYERLQVRDEYFETDILPKIDGVEVVADATDWLTMKYKDKKQDNAPEFQFHDDEEPQQDAKKHKTPSRISAYEVAKKSLVAKLAKGFGIEAHQVVQNFMTASHLHDIEDPELNPLAFAEQFADPDPSKALPAEELLNRARLILATELGKDPLLRSAIRKRFRDDAMISVEPTERGMTKIDDHHPYYNFKYLYRKPIKNLLESSQFLLILAAEAEHLVTISVFLPPQSLGNLEKQLIDAICSDNFNDSAKAWNAERTRVVQEVLEQHLIPAAVKWTREFLREEVEDFLAHKCSDELRARVDVAPYMTRQLGEGEYASSVLAMSWGKGDPHKDAIVMVFLDEAGRMREHTKVDNLHDTEMLDEFFDLLRRRKPDVIAIGGFSMATMKLAHRVKEILKGISLPNDEGWGNQQSFDTPVIYVRDEVARIYQHSKRGEDEFAALPPIAKYCVGLARYVQSPLNEYAALGSDISAITFSDDDQHLVPKEKLLLAFERVLVDVTNQIGVNINRAIADEYYQHLLPFVCGLGPRKAQAMVKKIVALGGSLNNREQFIKGGVLTTRIFFNACAFLRIAQYRDNTGLKHRNDDDNAPDPLDDTRIHNEDYDLARKMATDALEFDEEDYHDEHPSHVVNLIIQDRDKERKLMELNLDEFAISLYHANQDQKRHTLGLIRDELLRPFADKRGRFPLPSGWDVITMLSGETDKSLSVGVIVSASVQRLNKQVVGVRLDSGVEGHISAEYVSDQPGPPDKHMKRSQTIVGIIIDRKFDWENDTFHVDLSSRGKELMDGDSEFRRVRQDPYWNHTQAEKDLELLERRKRQQNNQTRRVIKHPNFHNFNASQAEVYLGEQQRGDVVIRPSSKGANHLAVTWKVDDGLYQHIDVTELNANPNGSQTVEGQLCVDKNHIYADLDELIVNHVQAMARKVEELMAHEKFKQGTEEDLHIFLKNFLAANPAKSMYGFTLNRKRPGHFSLCFLANKKAMVQTWPVRVAPEAYYLFDAAAVGVPELCDAFKVRHAHEAAAASSAAAGGKTPYGAGLRTPARPLGGATPGHMSVRQVGRTPNPYSAPPGYGAPPPTTFGYQTPAHRPPNMPPGQPMPPSGIPPRPMVQPSSNSGWGQGGSGW</sequence>
<evidence type="ECO:0000256" key="10">
    <source>
        <dbReference type="PIRNR" id="PIRNR036947"/>
    </source>
</evidence>
<evidence type="ECO:0000256" key="8">
    <source>
        <dbReference type="ARBA" id="ARBA00023242"/>
    </source>
</evidence>
<dbReference type="EMBL" id="SDEE01000129">
    <property type="protein sequence ID" value="RXW20880.1"/>
    <property type="molecule type" value="Genomic_DNA"/>
</dbReference>
<evidence type="ECO:0000259" key="12">
    <source>
        <dbReference type="PROSITE" id="PS50126"/>
    </source>
</evidence>
<comment type="function">
    <text evidence="9">Histone H3-H4 chaperone that plays a role in maintenance of chromatin structure during RNA polymerase II transcription elongation thereby repressing transcription initiation from cryptic promoters. Mediates the reassembly of nucleosomes onto the promoters of at least a selected set of genes during repression; the nucleosome reassembly is essential for transcriptional repression. Essential for viability.</text>
</comment>
<keyword evidence="5" id="KW-0158">Chromosome</keyword>
<dbReference type="SUPFAM" id="SSF158832">
    <property type="entry name" value="Tex N-terminal region-like"/>
    <property type="match status" value="1"/>
</dbReference>
<organism evidence="13 14">
    <name type="scientific">Candolleomyces aberdarensis</name>
    <dbReference type="NCBI Taxonomy" id="2316362"/>
    <lineage>
        <taxon>Eukaryota</taxon>
        <taxon>Fungi</taxon>
        <taxon>Dikarya</taxon>
        <taxon>Basidiomycota</taxon>
        <taxon>Agaricomycotina</taxon>
        <taxon>Agaricomycetes</taxon>
        <taxon>Agaricomycetidae</taxon>
        <taxon>Agaricales</taxon>
        <taxon>Agaricineae</taxon>
        <taxon>Psathyrellaceae</taxon>
        <taxon>Candolleomyces</taxon>
    </lineage>
</organism>
<dbReference type="GO" id="GO:0031491">
    <property type="term" value="F:nucleosome binding"/>
    <property type="evidence" value="ECO:0007669"/>
    <property type="project" value="TreeGrafter"/>
</dbReference>
<dbReference type="Pfam" id="PF14633">
    <property type="entry name" value="SH2_2"/>
    <property type="match status" value="1"/>
</dbReference>
<dbReference type="InterPro" id="IPR003029">
    <property type="entry name" value="S1_domain"/>
</dbReference>
<dbReference type="InterPro" id="IPR035019">
    <property type="entry name" value="Spt6_SH2_N"/>
</dbReference>
<comment type="similarity">
    <text evidence="3 10">Belongs to the SPT6 family.</text>
</comment>
<feature type="region of interest" description="Disordered" evidence="11">
    <location>
        <begin position="1462"/>
        <end position="1540"/>
    </location>
</feature>
<dbReference type="Gene3D" id="3.30.420.140">
    <property type="entry name" value="YqgF/RNase H-like domain"/>
    <property type="match status" value="1"/>
</dbReference>
<dbReference type="SUPFAM" id="SSF47781">
    <property type="entry name" value="RuvA domain 2-like"/>
    <property type="match status" value="2"/>
</dbReference>
<feature type="compositionally biased region" description="Pro residues" evidence="11">
    <location>
        <begin position="1482"/>
        <end position="1494"/>
    </location>
</feature>
<dbReference type="GO" id="GO:0140673">
    <property type="term" value="P:transcription elongation-coupled chromatin remodeling"/>
    <property type="evidence" value="ECO:0007669"/>
    <property type="project" value="InterPro"/>
</dbReference>
<evidence type="ECO:0000256" key="11">
    <source>
        <dbReference type="SAM" id="MobiDB-lite"/>
    </source>
</evidence>
<feature type="domain" description="S1 motif" evidence="12">
    <location>
        <begin position="1127"/>
        <end position="1199"/>
    </location>
</feature>
<evidence type="ECO:0000313" key="13">
    <source>
        <dbReference type="EMBL" id="RXW20880.1"/>
    </source>
</evidence>
<dbReference type="Pfam" id="PF14639">
    <property type="entry name" value="YqgF"/>
    <property type="match status" value="1"/>
</dbReference>
<dbReference type="InterPro" id="IPR000980">
    <property type="entry name" value="SH2"/>
</dbReference>
<dbReference type="OrthoDB" id="995477at2759"/>
<gene>
    <name evidence="13" type="ORF">EST38_g4957</name>
</gene>
<dbReference type="Gene3D" id="1.10.10.2740">
    <property type="entry name" value="Spt6, Death-like domain"/>
    <property type="match status" value="1"/>
</dbReference>
<feature type="compositionally biased region" description="Basic residues" evidence="11">
    <location>
        <begin position="73"/>
        <end position="85"/>
    </location>
</feature>
<comment type="caution">
    <text evidence="13">The sequence shown here is derived from an EMBL/GenBank/DDBJ whole genome shotgun (WGS) entry which is preliminary data.</text>
</comment>
<dbReference type="Gene3D" id="1.10.10.650">
    <property type="entry name" value="RuvA domain 2-like"/>
    <property type="match status" value="1"/>
</dbReference>
<dbReference type="CDD" id="cd09928">
    <property type="entry name" value="SH2_Cterm_SPT6_like"/>
    <property type="match status" value="1"/>
</dbReference>
<dbReference type="GO" id="GO:0008023">
    <property type="term" value="C:transcription elongation factor complex"/>
    <property type="evidence" value="ECO:0007669"/>
    <property type="project" value="TreeGrafter"/>
</dbReference>
<dbReference type="CDD" id="cd09918">
    <property type="entry name" value="SH2_Nterm_SPT6_like"/>
    <property type="match status" value="1"/>
</dbReference>
<dbReference type="InterPro" id="IPR023323">
    <property type="entry name" value="Tex-like_dom_sf"/>
</dbReference>
<dbReference type="InterPro" id="IPR042066">
    <property type="entry name" value="Spt6_death-like"/>
</dbReference>
<evidence type="ECO:0000256" key="2">
    <source>
        <dbReference type="ARBA" id="ARBA00004286"/>
    </source>
</evidence>
<protein>
    <recommendedName>
        <fullName evidence="4 10">Transcription elongation factor Spt6</fullName>
    </recommendedName>
</protein>
<dbReference type="Gene3D" id="1.10.150.850">
    <property type="entry name" value="Spt6, helix-hairpin-helix domain"/>
    <property type="match status" value="1"/>
</dbReference>
<dbReference type="SUPFAM" id="SSF55550">
    <property type="entry name" value="SH2 domain"/>
    <property type="match status" value="1"/>
</dbReference>